<dbReference type="Gene3D" id="2.40.30.70">
    <property type="entry name" value="YaeB-like"/>
    <property type="match status" value="1"/>
</dbReference>
<dbReference type="RefSeq" id="WP_285721961.1">
    <property type="nucleotide sequence ID" value="NZ_BSDD01000001.1"/>
</dbReference>
<keyword evidence="5" id="KW-1185">Reference proteome</keyword>
<dbReference type="PANTHER" id="PTHR12818">
    <property type="entry name" value="TRNA (ADENINE(37)-N6)-METHYLTRANSFERASE"/>
    <property type="match status" value="1"/>
</dbReference>
<reference evidence="4 5" key="1">
    <citation type="journal article" date="2023" name="Antonie Van Leeuwenhoek">
        <title>Mesoterricola silvestris gen. nov., sp. nov., Mesoterricola sediminis sp. nov., Geothrix oryzae sp. nov., Geothrix edaphica sp. nov., Geothrix rubra sp. nov., and Geothrix limicola sp. nov., six novel members of Acidobacteriota isolated from soils.</title>
        <authorList>
            <person name="Itoh H."/>
            <person name="Sugisawa Y."/>
            <person name="Mise K."/>
            <person name="Xu Z."/>
            <person name="Kuniyasu M."/>
            <person name="Ushijima N."/>
            <person name="Kawano K."/>
            <person name="Kobayashi E."/>
            <person name="Shiratori Y."/>
            <person name="Masuda Y."/>
            <person name="Senoo K."/>
        </authorList>
    </citation>
    <scope>NUCLEOTIDE SEQUENCE [LARGE SCALE GENOMIC DNA]</scope>
    <source>
        <strain evidence="4 5">Red803</strain>
    </source>
</reference>
<evidence type="ECO:0000256" key="2">
    <source>
        <dbReference type="ARBA" id="ARBA00033753"/>
    </source>
</evidence>
<evidence type="ECO:0000313" key="5">
    <source>
        <dbReference type="Proteomes" id="UP001165089"/>
    </source>
</evidence>
<dbReference type="InterPro" id="IPR023370">
    <property type="entry name" value="TrmO-like_N"/>
</dbReference>
<comment type="similarity">
    <text evidence="2">Belongs to the tRNA methyltransferase O family.</text>
</comment>
<evidence type="ECO:0000313" key="4">
    <source>
        <dbReference type="EMBL" id="GLH68493.1"/>
    </source>
</evidence>
<evidence type="ECO:0000256" key="1">
    <source>
        <dbReference type="ARBA" id="ARBA00022691"/>
    </source>
</evidence>
<dbReference type="InterPro" id="IPR036413">
    <property type="entry name" value="YaeB-like_sf"/>
</dbReference>
<dbReference type="SUPFAM" id="SSF118196">
    <property type="entry name" value="YaeB-like"/>
    <property type="match status" value="1"/>
</dbReference>
<dbReference type="EMBL" id="BSDD01000001">
    <property type="protein sequence ID" value="GLH68493.1"/>
    <property type="molecule type" value="Genomic_DNA"/>
</dbReference>
<keyword evidence="1" id="KW-0949">S-adenosyl-L-methionine</keyword>
<dbReference type="Pfam" id="PF01980">
    <property type="entry name" value="TrmO_N"/>
    <property type="match status" value="1"/>
</dbReference>
<dbReference type="PANTHER" id="PTHR12818:SF0">
    <property type="entry name" value="TRNA (ADENINE(37)-N6)-METHYLTRANSFERASE"/>
    <property type="match status" value="1"/>
</dbReference>
<dbReference type="Proteomes" id="UP001165089">
    <property type="component" value="Unassembled WGS sequence"/>
</dbReference>
<evidence type="ECO:0000259" key="3">
    <source>
        <dbReference type="PROSITE" id="PS51668"/>
    </source>
</evidence>
<dbReference type="CDD" id="cd09281">
    <property type="entry name" value="UPF0066"/>
    <property type="match status" value="1"/>
</dbReference>
<dbReference type="NCBIfam" id="TIGR00104">
    <property type="entry name" value="tRNA_TsaA"/>
    <property type="match status" value="1"/>
</dbReference>
<feature type="domain" description="TsaA-like" evidence="3">
    <location>
        <begin position="8"/>
        <end position="147"/>
    </location>
</feature>
<protein>
    <submittedName>
        <fullName evidence="4">tRNA (N6-threonylcarbamoyladenosine(37)-N6)-methyltransferase TrmO</fullName>
    </submittedName>
</protein>
<organism evidence="4 5">
    <name type="scientific">Geothrix rubra</name>
    <dbReference type="NCBI Taxonomy" id="2927977"/>
    <lineage>
        <taxon>Bacteria</taxon>
        <taxon>Pseudomonadati</taxon>
        <taxon>Acidobacteriota</taxon>
        <taxon>Holophagae</taxon>
        <taxon>Holophagales</taxon>
        <taxon>Holophagaceae</taxon>
        <taxon>Geothrix</taxon>
    </lineage>
</organism>
<proteinExistence type="inferred from homology"/>
<dbReference type="InterPro" id="IPR040372">
    <property type="entry name" value="YaeB-like"/>
</dbReference>
<dbReference type="PROSITE" id="PS51668">
    <property type="entry name" value="TSAA_2"/>
    <property type="match status" value="1"/>
</dbReference>
<gene>
    <name evidence="4" type="ORF">GETHPA_00260</name>
</gene>
<comment type="caution">
    <text evidence="4">The sequence shown here is derived from an EMBL/GenBank/DDBJ whole genome shotgun (WGS) entry which is preliminary data.</text>
</comment>
<sequence>MSDEAFTYRPIGVVRSPYRRRIDAPHQAPVVAGTEAGRPAEATLELDPALPEEVLRDLAGFDRIWLIFAFDRSEGWAPLVQPPRGPRVRRGVLATRSPHRPNAIGLSAVELVAVEGRTLRLRGVDLLDGTPVLDLKPYVPYADAFPDARAGWIDAVDEATGRHSAPGPRRPRRGTA</sequence>
<name>A0ABQ5Q1M9_9BACT</name>
<dbReference type="InterPro" id="IPR036414">
    <property type="entry name" value="YaeB_N_sf"/>
</dbReference>
<accession>A0ABQ5Q1M9</accession>